<dbReference type="OMA" id="WXEEREN"/>
<dbReference type="OrthoDB" id="10622172at2759"/>
<sequence>MNNLRLDIFGGGLGDGSKMKRLFPNRKSKTSPTIEHPSEMTQSGHTLDRIVNAKEEARKKWLEQQEDFARKRQEHEMKMIAMEEAEVARREEEVRKRNDELDDQKRKNRMVQEAVAAQIRTLQEKLDEYKINHKSEEEALEDEITTLEDTLTDVKTSLEKRKFTLQEEMMAVATANSPSSMGAHSSLSSCHAPSAPTLSLNTSGDHMYPTLPAQGGSRSSETFTAKPVASRRNNYANSSGSSPQMSQASSSRSATPKTDSDFDGSV</sequence>
<gene>
    <name evidence="3" type="ORF">TCAL_12930</name>
</gene>
<organism evidence="3 4">
    <name type="scientific">Tigriopus californicus</name>
    <name type="common">Marine copepod</name>
    <dbReference type="NCBI Taxonomy" id="6832"/>
    <lineage>
        <taxon>Eukaryota</taxon>
        <taxon>Metazoa</taxon>
        <taxon>Ecdysozoa</taxon>
        <taxon>Arthropoda</taxon>
        <taxon>Crustacea</taxon>
        <taxon>Multicrustacea</taxon>
        <taxon>Hexanauplia</taxon>
        <taxon>Copepoda</taxon>
        <taxon>Harpacticoida</taxon>
        <taxon>Harpacticidae</taxon>
        <taxon>Tigriopus</taxon>
    </lineage>
</organism>
<dbReference type="AlphaFoldDB" id="A0A553PLB1"/>
<comment type="caution">
    <text evidence="3">The sequence shown here is derived from an EMBL/GenBank/DDBJ whole genome shotgun (WGS) entry which is preliminary data.</text>
</comment>
<evidence type="ECO:0000256" key="2">
    <source>
        <dbReference type="SAM" id="MobiDB-lite"/>
    </source>
</evidence>
<evidence type="ECO:0000313" key="3">
    <source>
        <dbReference type="EMBL" id="TRY78466.1"/>
    </source>
</evidence>
<evidence type="ECO:0000313" key="4">
    <source>
        <dbReference type="Proteomes" id="UP000318571"/>
    </source>
</evidence>
<evidence type="ECO:0000256" key="1">
    <source>
        <dbReference type="SAM" id="Coils"/>
    </source>
</evidence>
<protein>
    <submittedName>
        <fullName evidence="3">Uncharacterized protein</fullName>
    </submittedName>
</protein>
<keyword evidence="1" id="KW-0175">Coiled coil</keyword>
<keyword evidence="4" id="KW-1185">Reference proteome</keyword>
<proteinExistence type="predicted"/>
<name>A0A553PLB1_TIGCA</name>
<feature type="compositionally biased region" description="Basic residues" evidence="2">
    <location>
        <begin position="19"/>
        <end position="29"/>
    </location>
</feature>
<feature type="compositionally biased region" description="Polar residues" evidence="2">
    <location>
        <begin position="174"/>
        <end position="204"/>
    </location>
</feature>
<dbReference type="Proteomes" id="UP000318571">
    <property type="component" value="Chromosome 11"/>
</dbReference>
<dbReference type="EMBL" id="VCGU01000003">
    <property type="protein sequence ID" value="TRY78466.1"/>
    <property type="molecule type" value="Genomic_DNA"/>
</dbReference>
<feature type="region of interest" description="Disordered" evidence="2">
    <location>
        <begin position="174"/>
        <end position="266"/>
    </location>
</feature>
<feature type="region of interest" description="Disordered" evidence="2">
    <location>
        <begin position="15"/>
        <end position="45"/>
    </location>
</feature>
<feature type="compositionally biased region" description="Low complexity" evidence="2">
    <location>
        <begin position="238"/>
        <end position="253"/>
    </location>
</feature>
<feature type="coiled-coil region" evidence="1">
    <location>
        <begin position="87"/>
        <end position="157"/>
    </location>
</feature>
<accession>A0A553PLB1</accession>
<reference evidence="3 4" key="1">
    <citation type="journal article" date="2018" name="Nat. Ecol. Evol.">
        <title>Genomic signatures of mitonuclear coevolution across populations of Tigriopus californicus.</title>
        <authorList>
            <person name="Barreto F.S."/>
            <person name="Watson E.T."/>
            <person name="Lima T.G."/>
            <person name="Willett C.S."/>
            <person name="Edmands S."/>
            <person name="Li W."/>
            <person name="Burton R.S."/>
        </authorList>
    </citation>
    <scope>NUCLEOTIDE SEQUENCE [LARGE SCALE GENOMIC DNA]</scope>
    <source>
        <strain evidence="3 4">San Diego</strain>
    </source>
</reference>